<reference evidence="3" key="2">
    <citation type="submission" date="2014-05" db="EMBL/GenBank/DDBJ databases">
        <title>Draft genome sequence of Virgibacillus massiliensis Vm-5.</title>
        <authorList>
            <person name="Khelaifia S."/>
            <person name="Croce O."/>
            <person name="Lagier J.C."/>
            <person name="Raoult D."/>
        </authorList>
    </citation>
    <scope>NUCLEOTIDE SEQUENCE [LARGE SCALE GENOMIC DNA]</scope>
    <source>
        <strain evidence="3">Vm-5</strain>
    </source>
</reference>
<evidence type="ECO:0000313" key="2">
    <source>
        <dbReference type="EMBL" id="CDQ41487.1"/>
    </source>
</evidence>
<reference evidence="2 3" key="1">
    <citation type="submission" date="2014-03" db="EMBL/GenBank/DDBJ databases">
        <authorList>
            <person name="Urmite Genomes U."/>
        </authorList>
    </citation>
    <scope>NUCLEOTIDE SEQUENCE [LARGE SCALE GENOMIC DNA]</scope>
    <source>
        <strain evidence="2 3">Vm-5</strain>
    </source>
</reference>
<dbReference type="InterPro" id="IPR028985">
    <property type="entry name" value="Bacillus_phage_prot-like"/>
</dbReference>
<protein>
    <recommendedName>
        <fullName evidence="1">Phage ABA sandwich domain-containing protein</fullName>
    </recommendedName>
</protein>
<feature type="domain" description="Phage ABA sandwich" evidence="1">
    <location>
        <begin position="8"/>
        <end position="106"/>
    </location>
</feature>
<keyword evidence="3" id="KW-1185">Reference proteome</keyword>
<sequence>MDNRKIDQLVAEKVMGWEVIEYKNINTTVIDDGEFPVEIEEFKPSERIEHTWDVVEKLSEKCGVEVYQELGAPPYCKIISGAGKWIEYEAQNDSDTVPVVICKAALKTVGVEV</sequence>
<organism evidence="2 3">
    <name type="scientific">Virgibacillus massiliensis</name>
    <dbReference type="NCBI Taxonomy" id="1462526"/>
    <lineage>
        <taxon>Bacteria</taxon>
        <taxon>Bacillati</taxon>
        <taxon>Bacillota</taxon>
        <taxon>Bacilli</taxon>
        <taxon>Bacillales</taxon>
        <taxon>Bacillaceae</taxon>
        <taxon>Virgibacillus</taxon>
    </lineage>
</organism>
<dbReference type="Gene3D" id="3.30.2120.10">
    <property type="entry name" value="Bacillus phage protein-like"/>
    <property type="match status" value="1"/>
</dbReference>
<comment type="caution">
    <text evidence="2">The sequence shown here is derived from an EMBL/GenBank/DDBJ whole genome shotgun (WGS) entry which is preliminary data.</text>
</comment>
<evidence type="ECO:0000259" key="1">
    <source>
        <dbReference type="Pfam" id="PF18066"/>
    </source>
</evidence>
<proteinExistence type="predicted"/>
<gene>
    <name evidence="2" type="ORF">BN990_03860</name>
</gene>
<name>A0A024QH06_9BACI</name>
<dbReference type="EMBL" id="CCDP010000003">
    <property type="protein sequence ID" value="CDQ41487.1"/>
    <property type="molecule type" value="Genomic_DNA"/>
</dbReference>
<dbReference type="Pfam" id="PF18066">
    <property type="entry name" value="Phage_ABA_S"/>
    <property type="match status" value="1"/>
</dbReference>
<accession>A0A024QH06</accession>
<evidence type="ECO:0000313" key="3">
    <source>
        <dbReference type="Proteomes" id="UP000028875"/>
    </source>
</evidence>
<dbReference type="eggNOG" id="ENOG5033GZ2">
    <property type="taxonomic scope" value="Bacteria"/>
</dbReference>
<dbReference type="OrthoDB" id="2661128at2"/>
<dbReference type="STRING" id="1462526.BN990_03860"/>
<dbReference type="AlphaFoldDB" id="A0A024QH06"/>
<dbReference type="RefSeq" id="WP_051739284.1">
    <property type="nucleotide sequence ID" value="NZ_CABKTK010000003.1"/>
</dbReference>
<dbReference type="InterPro" id="IPR041270">
    <property type="entry name" value="Phage_ABA_S"/>
</dbReference>
<dbReference type="Proteomes" id="UP000028875">
    <property type="component" value="Unassembled WGS sequence"/>
</dbReference>
<dbReference type="SUPFAM" id="SSF111074">
    <property type="entry name" value="Bacillus phage protein"/>
    <property type="match status" value="1"/>
</dbReference>